<dbReference type="Proteomes" id="UP000002358">
    <property type="component" value="Chromosome 5"/>
</dbReference>
<dbReference type="SMR" id="A0A7M7QNA6"/>
<dbReference type="CTD" id="41920"/>
<dbReference type="GO" id="GO:0042795">
    <property type="term" value="P:snRNA transcription by RNA polymerase II"/>
    <property type="evidence" value="ECO:0007669"/>
    <property type="project" value="TreeGrafter"/>
</dbReference>
<keyword evidence="3" id="KW-1185">Reference proteome</keyword>
<protein>
    <recommendedName>
        <fullName evidence="4">snRNA-activating protein complex subunit 1</fullName>
    </recommendedName>
</protein>
<dbReference type="AlphaFoldDB" id="A0A7M7QNA6"/>
<dbReference type="OMA" id="CEIWKEM"/>
<sequence length="329" mass="39011">MAGNEFLYIASGFHEDCLQLLELFKRYESYTFDSFCKAWKEMKFSLVFLCRRTYAEMLEFCEEALNIAKQIMLSSLEFIDQIGGLYLLYGLFYKIPIENVKIRVTMKEWRTILQFHEQIKQEEFYDTSYIFVKLVKDNAFCHCLFTSEYGIEKSFQPHQEVIDNPYSVLPQIVQQIEDGELSKLQRLSKLYHQQKAKLLNNSSSGKLQLFDKNFVDEILIDVEHVEEKRQSFIGLRKKRRDINLTNKEKKLKLHNEDKIRPKLGHAFDTDSSDDENMQMKMTLEEEYSYSLPQTFDRDEDNEMNDGDNSDNDHSRMEDSSEKSYEGEMS</sequence>
<dbReference type="GeneID" id="100678451"/>
<evidence type="ECO:0000313" key="2">
    <source>
        <dbReference type="EnsemblMetazoa" id="XP_031788232"/>
    </source>
</evidence>
<evidence type="ECO:0000256" key="1">
    <source>
        <dbReference type="SAM" id="MobiDB-lite"/>
    </source>
</evidence>
<dbReference type="PANTHER" id="PTHR15131">
    <property type="entry name" value="SMALL NUCLEAR RNA ACTIVATING COMPLEX, POLYPEPTIDE 1"/>
    <property type="match status" value="1"/>
</dbReference>
<reference evidence="2" key="1">
    <citation type="submission" date="2021-01" db="UniProtKB">
        <authorList>
            <consortium name="EnsemblMetazoa"/>
        </authorList>
    </citation>
    <scope>IDENTIFICATION</scope>
</reference>
<accession>A0A7M7QNA6</accession>
<dbReference type="GO" id="GO:0042796">
    <property type="term" value="P:snRNA transcription by RNA polymerase III"/>
    <property type="evidence" value="ECO:0007669"/>
    <property type="project" value="TreeGrafter"/>
</dbReference>
<dbReference type="EnsemblMetazoa" id="XM_031932372">
    <property type="protein sequence ID" value="XP_031788232"/>
    <property type="gene ID" value="LOC100678451"/>
</dbReference>
<evidence type="ECO:0000313" key="3">
    <source>
        <dbReference type="Proteomes" id="UP000002358"/>
    </source>
</evidence>
<dbReference type="RefSeq" id="XP_031788232.1">
    <property type="nucleotide sequence ID" value="XM_031932372.2"/>
</dbReference>
<dbReference type="InParanoid" id="A0A7M7QNA6"/>
<feature type="region of interest" description="Disordered" evidence="1">
    <location>
        <begin position="284"/>
        <end position="329"/>
    </location>
</feature>
<dbReference type="InterPro" id="IPR019188">
    <property type="entry name" value="SNAPC1"/>
</dbReference>
<dbReference type="Pfam" id="PF09808">
    <property type="entry name" value="SNAPC1"/>
    <property type="match status" value="1"/>
</dbReference>
<evidence type="ECO:0008006" key="4">
    <source>
        <dbReference type="Google" id="ProtNLM"/>
    </source>
</evidence>
<feature type="compositionally biased region" description="Basic and acidic residues" evidence="1">
    <location>
        <begin position="310"/>
        <end position="329"/>
    </location>
</feature>
<dbReference type="GO" id="GO:0019185">
    <property type="term" value="C:snRNA-activating protein complex"/>
    <property type="evidence" value="ECO:0007669"/>
    <property type="project" value="TreeGrafter"/>
</dbReference>
<feature type="compositionally biased region" description="Acidic residues" evidence="1">
    <location>
        <begin position="297"/>
        <end position="309"/>
    </location>
</feature>
<dbReference type="KEGG" id="nvi:100678451"/>
<dbReference type="PANTHER" id="PTHR15131:SF3">
    <property type="entry name" value="SNRNA-ACTIVATING PROTEIN COMPLEX SUBUNIT 1"/>
    <property type="match status" value="1"/>
</dbReference>
<proteinExistence type="predicted"/>
<dbReference type="GO" id="GO:0043565">
    <property type="term" value="F:sequence-specific DNA binding"/>
    <property type="evidence" value="ECO:0007669"/>
    <property type="project" value="TreeGrafter"/>
</dbReference>
<name>A0A7M7QNA6_NASVI</name>
<organism evidence="2 3">
    <name type="scientific">Nasonia vitripennis</name>
    <name type="common">Parasitic wasp</name>
    <dbReference type="NCBI Taxonomy" id="7425"/>
    <lineage>
        <taxon>Eukaryota</taxon>
        <taxon>Metazoa</taxon>
        <taxon>Ecdysozoa</taxon>
        <taxon>Arthropoda</taxon>
        <taxon>Hexapoda</taxon>
        <taxon>Insecta</taxon>
        <taxon>Pterygota</taxon>
        <taxon>Neoptera</taxon>
        <taxon>Endopterygota</taxon>
        <taxon>Hymenoptera</taxon>
        <taxon>Apocrita</taxon>
        <taxon>Proctotrupomorpha</taxon>
        <taxon>Chalcidoidea</taxon>
        <taxon>Pteromalidae</taxon>
        <taxon>Pteromalinae</taxon>
        <taxon>Nasonia</taxon>
    </lineage>
</organism>